<dbReference type="GO" id="GO:0016818">
    <property type="term" value="F:hydrolase activity, acting on acid anhydrides, in phosphorus-containing anhydrides"/>
    <property type="evidence" value="ECO:0007669"/>
    <property type="project" value="InterPro"/>
</dbReference>
<dbReference type="PANTHER" id="PTHR11472:SF34">
    <property type="entry name" value="REGULATOR OF TELOMERE ELONGATION HELICASE 1"/>
    <property type="match status" value="1"/>
</dbReference>
<organism evidence="6 7">
    <name type="scientific">Limnohabitans parvus II-B4</name>
    <dbReference type="NCBI Taxonomy" id="1293052"/>
    <lineage>
        <taxon>Bacteria</taxon>
        <taxon>Pseudomonadati</taxon>
        <taxon>Pseudomonadota</taxon>
        <taxon>Betaproteobacteria</taxon>
        <taxon>Burkholderiales</taxon>
        <taxon>Comamonadaceae</taxon>
        <taxon>Limnohabitans</taxon>
    </lineage>
</organism>
<dbReference type="GO" id="GO:0003676">
    <property type="term" value="F:nucleic acid binding"/>
    <property type="evidence" value="ECO:0007669"/>
    <property type="project" value="InterPro"/>
</dbReference>
<dbReference type="Pfam" id="PF13307">
    <property type="entry name" value="Helicase_C_2"/>
    <property type="match status" value="1"/>
</dbReference>
<dbReference type="GO" id="GO:0003678">
    <property type="term" value="F:DNA helicase activity"/>
    <property type="evidence" value="ECO:0007669"/>
    <property type="project" value="TreeGrafter"/>
</dbReference>
<dbReference type="GO" id="GO:0006281">
    <property type="term" value="P:DNA repair"/>
    <property type="evidence" value="ECO:0007669"/>
    <property type="project" value="TreeGrafter"/>
</dbReference>
<evidence type="ECO:0000256" key="4">
    <source>
        <dbReference type="ARBA" id="ARBA00038058"/>
    </source>
</evidence>
<dbReference type="InterPro" id="IPR027417">
    <property type="entry name" value="P-loop_NTPase"/>
</dbReference>
<evidence type="ECO:0000259" key="5">
    <source>
        <dbReference type="PROSITE" id="PS51193"/>
    </source>
</evidence>
<name>A0A315E8F5_9BURK</name>
<keyword evidence="3" id="KW-0067">ATP-binding</keyword>
<keyword evidence="6" id="KW-0347">Helicase</keyword>
<dbReference type="InterPro" id="IPR011545">
    <property type="entry name" value="DEAD/DEAH_box_helicase_dom"/>
</dbReference>
<sequence>MSLLEQRVAETLSSHGSLAQAVPGFQPRAGQTDMAMAVTQTLEQGGQLVVEAGTGVGKTYAYLVPVLLSGQRALVSTATKALQDQLFSRDIPRLVEVLGLPIRVALLKGRSNYLCLHRMDQARHSAEAAQPGAQRALAKIETWSQATRTGDMAELTGLDERSSLWPLVTSTRDNCLGSSCPRYRACHVNLARKEAMASDVVVINHHLFFADMAVRESGVAELLPTVRVTVFDEAHQLNEIGVNFLGQQLSTVQLLELSRDVLATGLQLARGLVDWHALTDRLEKSSRDLRLAAGMHRGSVRLRWTDALPEGVESTEWTPALHNLVQALEQMQSGLETVVELAPDFQRLFERARELGQKADLFSQAPDPEGVRWAEVSAQLRLVESPLDIAQAFSALTKPVQAPLVLQDEDASDPESIQALMAGDPRHGADPQNPQASGLGQRAWIFTSATLGDEPSLRWFTEPCGLTSAQVMQVTSPFDYAKQAALYVPEHLPKPGDPGHAGHVAQLVVEAVELLGGRTLVLTTTLNAMRSIGEYLQTRLDPAANVEILVQGQSPKRRLMERFREGAGDGRAGCVLVASASFWEGFDVPGEALQLVVIDKLPFPPPGDPLFEARSQRVTREGRSAFADHALPEAAVALKQGAGRLIRSETDSGVLVVCDTRLATMSYGRRLIRGLPQMRRLSGHAEFLSTLRQFTTDATS</sequence>
<evidence type="ECO:0000256" key="2">
    <source>
        <dbReference type="ARBA" id="ARBA00022801"/>
    </source>
</evidence>
<feature type="domain" description="Helicase ATP-binding" evidence="5">
    <location>
        <begin position="17"/>
        <end position="314"/>
    </location>
</feature>
<comment type="similarity">
    <text evidence="4">Belongs to the helicase family. DinG subfamily.</text>
</comment>
<keyword evidence="1" id="KW-0547">Nucleotide-binding</keyword>
<evidence type="ECO:0000313" key="7">
    <source>
        <dbReference type="Proteomes" id="UP000250790"/>
    </source>
</evidence>
<comment type="caution">
    <text evidence="6">The sequence shown here is derived from an EMBL/GenBank/DDBJ whole genome shotgun (WGS) entry which is preliminary data.</text>
</comment>
<reference evidence="6 7" key="1">
    <citation type="submission" date="2017-04" db="EMBL/GenBank/DDBJ databases">
        <title>Unexpected and diverse lifestyles within the genus Limnohabitans.</title>
        <authorList>
            <person name="Kasalicky V."/>
            <person name="Mehrshad M."/>
            <person name="Andrei S.-A."/>
            <person name="Salcher M."/>
            <person name="Kratochvilova H."/>
            <person name="Simek K."/>
            <person name="Ghai R."/>
        </authorList>
    </citation>
    <scope>NUCLEOTIDE SEQUENCE [LARGE SCALE GENOMIC DNA]</scope>
    <source>
        <strain evidence="6 7">II-B4</strain>
    </source>
</reference>
<dbReference type="Proteomes" id="UP000250790">
    <property type="component" value="Unassembled WGS sequence"/>
</dbReference>
<gene>
    <name evidence="6" type="ORF">B9Z37_12225</name>
</gene>
<dbReference type="OrthoDB" id="9805194at2"/>
<dbReference type="InterPro" id="IPR014013">
    <property type="entry name" value="Helic_SF1/SF2_ATP-bd_DinG/Rad3"/>
</dbReference>
<dbReference type="InterPro" id="IPR045028">
    <property type="entry name" value="DinG/Rad3-like"/>
</dbReference>
<dbReference type="Pfam" id="PF00270">
    <property type="entry name" value="DEAD"/>
    <property type="match status" value="1"/>
</dbReference>
<dbReference type="PANTHER" id="PTHR11472">
    <property type="entry name" value="DNA REPAIR DEAD HELICASE RAD3/XP-D SUBFAMILY MEMBER"/>
    <property type="match status" value="1"/>
</dbReference>
<protein>
    <submittedName>
        <fullName evidence="6">Helicase</fullName>
    </submittedName>
</protein>
<evidence type="ECO:0000256" key="1">
    <source>
        <dbReference type="ARBA" id="ARBA00022741"/>
    </source>
</evidence>
<dbReference type="Gene3D" id="3.40.50.300">
    <property type="entry name" value="P-loop containing nucleotide triphosphate hydrolases"/>
    <property type="match status" value="2"/>
</dbReference>
<proteinExistence type="inferred from homology"/>
<dbReference type="InterPro" id="IPR006555">
    <property type="entry name" value="ATP-dep_Helicase_C"/>
</dbReference>
<keyword evidence="2" id="KW-0378">Hydrolase</keyword>
<dbReference type="EMBL" id="NESN01000004">
    <property type="protein sequence ID" value="PUE52915.1"/>
    <property type="molecule type" value="Genomic_DNA"/>
</dbReference>
<dbReference type="SMART" id="SM00491">
    <property type="entry name" value="HELICc2"/>
    <property type="match status" value="1"/>
</dbReference>
<accession>A0A315E8F5</accession>
<evidence type="ECO:0000256" key="3">
    <source>
        <dbReference type="ARBA" id="ARBA00022840"/>
    </source>
</evidence>
<dbReference type="AlphaFoldDB" id="A0A315E8F5"/>
<evidence type="ECO:0000313" key="6">
    <source>
        <dbReference type="EMBL" id="PUE52915.1"/>
    </source>
</evidence>
<dbReference type="GO" id="GO:0005524">
    <property type="term" value="F:ATP binding"/>
    <property type="evidence" value="ECO:0007669"/>
    <property type="project" value="UniProtKB-KW"/>
</dbReference>
<dbReference type="PROSITE" id="PS51193">
    <property type="entry name" value="HELICASE_ATP_BIND_2"/>
    <property type="match status" value="1"/>
</dbReference>
<keyword evidence="7" id="KW-1185">Reference proteome</keyword>
<dbReference type="SUPFAM" id="SSF52540">
    <property type="entry name" value="P-loop containing nucleoside triphosphate hydrolases"/>
    <property type="match status" value="2"/>
</dbReference>